<keyword evidence="6" id="KW-1185">Reference proteome</keyword>
<comment type="caution">
    <text evidence="5">The sequence shown here is derived from an EMBL/GenBank/DDBJ whole genome shotgun (WGS) entry which is preliminary data.</text>
</comment>
<evidence type="ECO:0000313" key="5">
    <source>
        <dbReference type="EMBL" id="KUP05454.1"/>
    </source>
</evidence>
<name>A0A147K6I4_9BACI</name>
<dbReference type="AlphaFoldDB" id="A0A147K6I4"/>
<dbReference type="Gene3D" id="2.160.10.10">
    <property type="entry name" value="Hexapeptide repeat proteins"/>
    <property type="match status" value="1"/>
</dbReference>
<dbReference type="Gene3D" id="3.90.550.10">
    <property type="entry name" value="Spore Coat Polysaccharide Biosynthesis Protein SpsA, Chain A"/>
    <property type="match status" value="1"/>
</dbReference>
<dbReference type="SUPFAM" id="SSF51161">
    <property type="entry name" value="Trimeric LpxA-like enzymes"/>
    <property type="match status" value="1"/>
</dbReference>
<feature type="domain" description="Glucose-1-phosphate adenylyltransferase/Bifunctional protein GlmU-like C-terminal hexapeptide" evidence="4">
    <location>
        <begin position="249"/>
        <end position="322"/>
    </location>
</feature>
<evidence type="ECO:0000259" key="4">
    <source>
        <dbReference type="Pfam" id="PF24894"/>
    </source>
</evidence>
<dbReference type="GO" id="GO:0008878">
    <property type="term" value="F:glucose-1-phosphate adenylyltransferase activity"/>
    <property type="evidence" value="ECO:0007669"/>
    <property type="project" value="InterPro"/>
</dbReference>
<accession>A0A147K6I4</accession>
<reference evidence="5 6" key="1">
    <citation type="journal article" date="2016" name="Front. Microbiol.">
        <title>Microevolution Analysis of Bacillus coahuilensis Unveils Differences in Phosphorus Acquisition Strategies and Their Regulation.</title>
        <authorList>
            <person name="Gomez-Lunar Z."/>
            <person name="Hernandez-Gonzalez I."/>
            <person name="Rodriguez-Torres M.D."/>
            <person name="Souza V."/>
            <person name="Olmedo-Alvarez G."/>
        </authorList>
    </citation>
    <scope>NUCLEOTIDE SEQUENCE [LARGE SCALE GENOMIC DNA]</scope>
    <source>
        <strain evidence="6">p1.1.43</strain>
    </source>
</reference>
<dbReference type="InterPro" id="IPR005835">
    <property type="entry name" value="NTP_transferase_dom"/>
</dbReference>
<dbReference type="InterPro" id="IPR011004">
    <property type="entry name" value="Trimer_LpxA-like_sf"/>
</dbReference>
<dbReference type="RefSeq" id="WP_059351522.1">
    <property type="nucleotide sequence ID" value="NZ_LDYG01000037.1"/>
</dbReference>
<dbReference type="PANTHER" id="PTHR43523:SF6">
    <property type="entry name" value="GLYCOGEN BIOSYNTHESIS PROTEIN GLGD"/>
    <property type="match status" value="1"/>
</dbReference>
<feature type="domain" description="Nucleotidyl transferase" evidence="3">
    <location>
        <begin position="28"/>
        <end position="151"/>
    </location>
</feature>
<dbReference type="Pfam" id="PF00483">
    <property type="entry name" value="NTP_transferase"/>
    <property type="match status" value="1"/>
</dbReference>
<dbReference type="CDD" id="cd02508">
    <property type="entry name" value="ADP_Glucose_PP"/>
    <property type="match status" value="1"/>
</dbReference>
<evidence type="ECO:0000256" key="1">
    <source>
        <dbReference type="ARBA" id="ARBA00010443"/>
    </source>
</evidence>
<evidence type="ECO:0000313" key="6">
    <source>
        <dbReference type="Proteomes" id="UP000074108"/>
    </source>
</evidence>
<evidence type="ECO:0000259" key="3">
    <source>
        <dbReference type="Pfam" id="PF00483"/>
    </source>
</evidence>
<comment type="similarity">
    <text evidence="1">Belongs to the bacterial/plant glucose-1-phosphate adenylyltransferase family.</text>
</comment>
<dbReference type="GO" id="GO:0005978">
    <property type="term" value="P:glycogen biosynthetic process"/>
    <property type="evidence" value="ECO:0007669"/>
    <property type="project" value="UniProtKB-KW"/>
</dbReference>
<evidence type="ECO:0000256" key="2">
    <source>
        <dbReference type="ARBA" id="ARBA00023056"/>
    </source>
</evidence>
<proteinExistence type="inferred from homology"/>
<dbReference type="EMBL" id="LDYG01000037">
    <property type="protein sequence ID" value="KUP05454.1"/>
    <property type="molecule type" value="Genomic_DNA"/>
</dbReference>
<sequence length="342" mass="38907">MYKSMLGIIDATTYYSSMQDLLLHRSLAAVPVGGRYRFIDFILSSMVNSGIDSVAIFPKYQYRSLMDHLGSGKNWDLNRKRDGLFFLPSPENEVTIEGTGNFHHFAHHLDFFYRSKQEYAVISECDIVCNMDLKPILDRHIENNVDITEVTKKGESLNIFIISTSLLIELIETRLQTGYSSINEVVLDLHHDYALAQYEYSNYAYKVSSIKEYMDVNMSLLDPSIWKQLFLPQSPIFTKVKDEPPTHYGKDTIVKNSMVANGCTIKGNIESSVIFRSVRVGENSTIKNCIIMQKVQIGENCVLEHVILDKDVKVEDNVKLIGTQDNPIVIRKGVIQGELMNS</sequence>
<dbReference type="Proteomes" id="UP000074108">
    <property type="component" value="Unassembled WGS sequence"/>
</dbReference>
<dbReference type="PATRIC" id="fig|1150625.3.peg.2588"/>
<dbReference type="SUPFAM" id="SSF53448">
    <property type="entry name" value="Nucleotide-diphospho-sugar transferases"/>
    <property type="match status" value="1"/>
</dbReference>
<dbReference type="InterPro" id="IPR011831">
    <property type="entry name" value="ADP-Glc_PPase"/>
</dbReference>
<dbReference type="InterPro" id="IPR056818">
    <property type="entry name" value="GlmU/GlgC-like_hexapep"/>
</dbReference>
<protein>
    <submittedName>
        <fullName evidence="5">Glycogen biosynthesis protein glgD</fullName>
    </submittedName>
</protein>
<keyword evidence="2" id="KW-0320">Glycogen biosynthesis</keyword>
<dbReference type="Pfam" id="PF24894">
    <property type="entry name" value="Hexapep_GlmU"/>
    <property type="match status" value="1"/>
</dbReference>
<gene>
    <name evidence="5" type="ORF">Q75_12155</name>
</gene>
<dbReference type="OrthoDB" id="9801810at2"/>
<dbReference type="PANTHER" id="PTHR43523">
    <property type="entry name" value="GLUCOSE-1-PHOSPHATE ADENYLYLTRANSFERASE-RELATED"/>
    <property type="match status" value="1"/>
</dbReference>
<dbReference type="CDD" id="cd04651">
    <property type="entry name" value="LbH_G1P_AT_C"/>
    <property type="match status" value="1"/>
</dbReference>
<dbReference type="InterPro" id="IPR029044">
    <property type="entry name" value="Nucleotide-diphossugar_trans"/>
</dbReference>
<dbReference type="STRING" id="1150625.Q75_12155"/>
<organism evidence="5 6">
    <name type="scientific">Bacillus coahuilensis p1.1.43</name>
    <dbReference type="NCBI Taxonomy" id="1150625"/>
    <lineage>
        <taxon>Bacteria</taxon>
        <taxon>Bacillati</taxon>
        <taxon>Bacillota</taxon>
        <taxon>Bacilli</taxon>
        <taxon>Bacillales</taxon>
        <taxon>Bacillaceae</taxon>
        <taxon>Bacillus</taxon>
    </lineage>
</organism>